<protein>
    <submittedName>
        <fullName evidence="5">Ribosomal protein L16</fullName>
    </submittedName>
</protein>
<dbReference type="InterPro" id="IPR020798">
    <property type="entry name" value="Ribosomal_uL16_CS"/>
</dbReference>
<dbReference type="PANTHER" id="PTHR12220">
    <property type="entry name" value="50S/60S RIBOSOMAL PROTEIN L16"/>
    <property type="match status" value="1"/>
</dbReference>
<dbReference type="Pfam" id="PF00252">
    <property type="entry name" value="Ribosomal_L16"/>
    <property type="match status" value="1"/>
</dbReference>
<dbReference type="InterPro" id="IPR047873">
    <property type="entry name" value="Ribosomal_uL16"/>
</dbReference>
<evidence type="ECO:0000256" key="2">
    <source>
        <dbReference type="ARBA" id="ARBA00022980"/>
    </source>
</evidence>
<dbReference type="NCBIfam" id="TIGR01164">
    <property type="entry name" value="rplP_bact"/>
    <property type="match status" value="1"/>
</dbReference>
<evidence type="ECO:0000256" key="1">
    <source>
        <dbReference type="ARBA" id="ARBA00008931"/>
    </source>
</evidence>
<dbReference type="GO" id="GO:0032543">
    <property type="term" value="P:mitochondrial translation"/>
    <property type="evidence" value="ECO:0007669"/>
    <property type="project" value="TreeGrafter"/>
</dbReference>
<dbReference type="InterPro" id="IPR000114">
    <property type="entry name" value="Ribosomal_uL16_bact-type"/>
</dbReference>
<evidence type="ECO:0000256" key="4">
    <source>
        <dbReference type="RuleBase" id="RU004413"/>
    </source>
</evidence>
<dbReference type="CDD" id="cd01433">
    <property type="entry name" value="Ribosomal_L16_L10e"/>
    <property type="match status" value="1"/>
</dbReference>
<reference evidence="5" key="1">
    <citation type="submission" date="2018-11" db="EMBL/GenBank/DDBJ databases">
        <title>Characterization of the complete mitochondrial genome of oleaginous microalga Eustigmatos cf. polyphem strain CAUP H4302 by next-generation sequencing and phylogenetic analysis of Eustigmatophyceae.</title>
        <authorList>
            <person name="Huang L.D."/>
            <person name="Gao B.Y."/>
            <person name="Zhang C.W."/>
        </authorList>
    </citation>
    <scope>NUCLEOTIDE SEQUENCE</scope>
    <source>
        <strain evidence="5">CAUP H4302</strain>
    </source>
</reference>
<dbReference type="SUPFAM" id="SSF54686">
    <property type="entry name" value="Ribosomal protein L16p/L10e"/>
    <property type="match status" value="1"/>
</dbReference>
<dbReference type="PANTHER" id="PTHR12220:SF13">
    <property type="entry name" value="LARGE RIBOSOMAL SUBUNIT PROTEIN UL16M"/>
    <property type="match status" value="1"/>
</dbReference>
<dbReference type="GO" id="GO:0003735">
    <property type="term" value="F:structural constituent of ribosome"/>
    <property type="evidence" value="ECO:0007669"/>
    <property type="project" value="InterPro"/>
</dbReference>
<keyword evidence="3 4" id="KW-0687">Ribonucleoprotein</keyword>
<proteinExistence type="inferred from homology"/>
<dbReference type="GO" id="GO:0019843">
    <property type="term" value="F:rRNA binding"/>
    <property type="evidence" value="ECO:0007669"/>
    <property type="project" value="InterPro"/>
</dbReference>
<dbReference type="PROSITE" id="PS00701">
    <property type="entry name" value="RIBOSOMAL_L16_2"/>
    <property type="match status" value="1"/>
</dbReference>
<dbReference type="EMBL" id="MK170182">
    <property type="protein sequence ID" value="QFO87205.1"/>
    <property type="molecule type" value="Genomic_DNA"/>
</dbReference>
<accession>A0A5J6Y237</accession>
<dbReference type="PRINTS" id="PR00060">
    <property type="entry name" value="RIBOSOMALL16"/>
</dbReference>
<keyword evidence="2 4" id="KW-0689">Ribosomal protein</keyword>
<dbReference type="AlphaFoldDB" id="A0A5J6Y237"/>
<geneLocation type="mitochondrion" evidence="5"/>
<gene>
    <name evidence="5" type="primary">rpl16</name>
</gene>
<keyword evidence="5" id="KW-0496">Mitochondrion</keyword>
<evidence type="ECO:0000313" key="5">
    <source>
        <dbReference type="EMBL" id="QFO87205.1"/>
    </source>
</evidence>
<comment type="similarity">
    <text evidence="1 4">Belongs to the universal ribosomal protein uL16 family.</text>
</comment>
<dbReference type="Gene3D" id="3.90.1170.10">
    <property type="entry name" value="Ribosomal protein L10e/L16"/>
    <property type="match status" value="1"/>
</dbReference>
<dbReference type="InterPro" id="IPR016180">
    <property type="entry name" value="Ribosomal_uL16_dom"/>
</dbReference>
<dbReference type="InterPro" id="IPR036920">
    <property type="entry name" value="Ribosomal_uL16_sf"/>
</dbReference>
<organism evidence="5">
    <name type="scientific">Vischeria cf. polyphem</name>
    <dbReference type="NCBI Taxonomy" id="1132302"/>
    <lineage>
        <taxon>Eukaryota</taxon>
        <taxon>Sar</taxon>
        <taxon>Stramenopiles</taxon>
        <taxon>Ochrophyta</taxon>
        <taxon>Eustigmatophyceae</taxon>
        <taxon>Eustigmatales</taxon>
        <taxon>Chlorobotryaceae</taxon>
        <taxon>Vischeria</taxon>
    </lineage>
</organism>
<evidence type="ECO:0000256" key="3">
    <source>
        <dbReference type="ARBA" id="ARBA00023274"/>
    </source>
</evidence>
<dbReference type="GO" id="GO:0005762">
    <property type="term" value="C:mitochondrial large ribosomal subunit"/>
    <property type="evidence" value="ECO:0007669"/>
    <property type="project" value="TreeGrafter"/>
</dbReference>
<name>A0A5J6Y237_9STRA</name>
<sequence>MLLKPKKTKYIKIQRGRLSRVVSSFRYLKGGSFGLISQESIYLTPHQIESARKVLSRYLKRKSRMLINVFPDFPLTVKPAEMRMGKGKGNIKSWVCRIKKGSVIFEVISIEDKQIYQALQAARKKLPMRTFIFSCCFRNNKKLYTS</sequence>